<dbReference type="GO" id="GO:0097367">
    <property type="term" value="F:carbohydrate derivative binding"/>
    <property type="evidence" value="ECO:0007669"/>
    <property type="project" value="InterPro"/>
</dbReference>
<keyword evidence="9" id="KW-0315">Glutamine amidotransferase</keyword>
<name>A0A285P182_NATPI</name>
<accession>A0A285P182</accession>
<evidence type="ECO:0000256" key="1">
    <source>
        <dbReference type="ARBA" id="ARBA00001031"/>
    </source>
</evidence>
<evidence type="ECO:0000313" key="14">
    <source>
        <dbReference type="EMBL" id="SNZ15218.1"/>
    </source>
</evidence>
<dbReference type="GO" id="GO:0006002">
    <property type="term" value="P:fructose 6-phosphate metabolic process"/>
    <property type="evidence" value="ECO:0007669"/>
    <property type="project" value="TreeGrafter"/>
</dbReference>
<dbReference type="NCBIfam" id="NF001484">
    <property type="entry name" value="PRK00331.1"/>
    <property type="match status" value="1"/>
</dbReference>
<dbReference type="InterPro" id="IPR005855">
    <property type="entry name" value="GFAT"/>
</dbReference>
<reference evidence="14 15" key="1">
    <citation type="submission" date="2017-09" db="EMBL/GenBank/DDBJ databases">
        <authorList>
            <person name="Ehlers B."/>
            <person name="Leendertz F.H."/>
        </authorList>
    </citation>
    <scope>NUCLEOTIDE SEQUENCE [LARGE SCALE GENOMIC DNA]</scope>
    <source>
        <strain evidence="14 15">DSM 27208</strain>
    </source>
</reference>
<dbReference type="Pfam" id="PF13522">
    <property type="entry name" value="GATase_6"/>
    <property type="match status" value="1"/>
</dbReference>
<dbReference type="EC" id="2.6.1.16" evidence="3 11"/>
<dbReference type="InterPro" id="IPR046348">
    <property type="entry name" value="SIS_dom_sf"/>
</dbReference>
<comment type="catalytic activity">
    <reaction evidence="1 11">
        <text>D-fructose 6-phosphate + L-glutamine = D-glucosamine 6-phosphate + L-glutamate</text>
        <dbReference type="Rhea" id="RHEA:13237"/>
        <dbReference type="ChEBI" id="CHEBI:29985"/>
        <dbReference type="ChEBI" id="CHEBI:58359"/>
        <dbReference type="ChEBI" id="CHEBI:58725"/>
        <dbReference type="ChEBI" id="CHEBI:61527"/>
        <dbReference type="EC" id="2.6.1.16"/>
    </reaction>
</comment>
<dbReference type="InterPro" id="IPR001347">
    <property type="entry name" value="SIS_dom"/>
</dbReference>
<proteinExistence type="inferred from homology"/>
<comment type="subunit">
    <text evidence="11">Homodimer.</text>
</comment>
<dbReference type="InterPro" id="IPR017932">
    <property type="entry name" value="GATase_2_dom"/>
</dbReference>
<dbReference type="OrthoDB" id="372195at2157"/>
<dbReference type="InterPro" id="IPR047084">
    <property type="entry name" value="GFAT_N"/>
</dbReference>
<dbReference type="GO" id="GO:0004360">
    <property type="term" value="F:glutamine-fructose-6-phosphate transaminase (isomerizing) activity"/>
    <property type="evidence" value="ECO:0007669"/>
    <property type="project" value="UniProtKB-UniRule"/>
</dbReference>
<dbReference type="FunFam" id="3.60.20.10:FF:000006">
    <property type="entry name" value="Glutamine--fructose-6-phosphate aminotransferase [isomerizing]"/>
    <property type="match status" value="1"/>
</dbReference>
<feature type="domain" description="SIS" evidence="13">
    <location>
        <begin position="448"/>
        <end position="589"/>
    </location>
</feature>
<evidence type="ECO:0000259" key="13">
    <source>
        <dbReference type="PROSITE" id="PS51464"/>
    </source>
</evidence>
<evidence type="ECO:0000256" key="7">
    <source>
        <dbReference type="ARBA" id="ARBA00022679"/>
    </source>
</evidence>
<dbReference type="SUPFAM" id="SSF53697">
    <property type="entry name" value="SIS domain"/>
    <property type="match status" value="1"/>
</dbReference>
<dbReference type="Proteomes" id="UP000219453">
    <property type="component" value="Unassembled WGS sequence"/>
</dbReference>
<dbReference type="GO" id="GO:0006487">
    <property type="term" value="P:protein N-linked glycosylation"/>
    <property type="evidence" value="ECO:0007669"/>
    <property type="project" value="TreeGrafter"/>
</dbReference>
<sequence>MCGIVGYVGRERQQDARDVLVGGLSNLEYRGYDSAGVALANGDVTVVKREGEVDELVGALDERAPSSAPVGIGHTRWSTHGEPSDENAHPHTDCTGEVAVVHNGIIENYDQLRAELREGGHEFESGTDTEVVPHLIEEALEAGADRDAAFRDAIDRLEGSYAIAAVFEDDETVFAARQDSPLVIGVGDDGYYLASDVPAFIDYTDRVCYLEDGQFARIDAETMSVTDADGKPVETSLSTVEWDAEDAGKSGYDHYMLKEIHEQPRALRKCLRERVDGIDGSVDLDLDRLDDADRIHLVACGTSYHAALYGAQVLRERGVPAQAFVASEYDRTTLAGETPLVIGVTQSGETADTLGALRTARAAGAETLAVTNTVGSTAARECDQALYVRAGPEIGVAATKTFASQQLALHAFALWHSADSIDPERIDALRSLPDQVQSVLDDADVESIAAEYADSSAFFFIGRGHNHPVALEGALKLKEITYEHAEGFPAGELKHGPLALMEDDAPVIALVTGDGERARKTLNNVKEVQSRGAPVIAVTDGRLDVEQYANHVLTVPETDPTLAPLLANVQLQLLAYWIAARLGRPIDKPRHLAKSVTVE</sequence>
<comment type="subcellular location">
    <subcellularLocation>
        <location evidence="2 11">Cytoplasm</location>
    </subcellularLocation>
</comment>
<dbReference type="Gene3D" id="3.40.50.10490">
    <property type="entry name" value="Glucose-6-phosphate isomerase like protein, domain 1"/>
    <property type="match status" value="2"/>
</dbReference>
<feature type="active site" description="For Fru-6P isomerization activity" evidence="11">
    <location>
        <position position="594"/>
    </location>
</feature>
<organism evidence="14 15">
    <name type="scientific">Natronoarchaeum philippinense</name>
    <dbReference type="NCBI Taxonomy" id="558529"/>
    <lineage>
        <taxon>Archaea</taxon>
        <taxon>Methanobacteriati</taxon>
        <taxon>Methanobacteriota</taxon>
        <taxon>Stenosarchaea group</taxon>
        <taxon>Halobacteria</taxon>
        <taxon>Halobacteriales</taxon>
        <taxon>Natronoarchaeaceae</taxon>
    </lineage>
</organism>
<dbReference type="PANTHER" id="PTHR10937:SF0">
    <property type="entry name" value="GLUTAMINE--FRUCTOSE-6-PHOSPHATE TRANSAMINASE (ISOMERIZING)"/>
    <property type="match status" value="1"/>
</dbReference>
<dbReference type="GO" id="GO:0005737">
    <property type="term" value="C:cytoplasm"/>
    <property type="evidence" value="ECO:0007669"/>
    <property type="project" value="UniProtKB-SubCell"/>
</dbReference>
<dbReference type="SUPFAM" id="SSF56235">
    <property type="entry name" value="N-terminal nucleophile aminohydrolases (Ntn hydrolases)"/>
    <property type="match status" value="1"/>
</dbReference>
<evidence type="ECO:0000256" key="10">
    <source>
        <dbReference type="ARBA" id="ARBA00055466"/>
    </source>
</evidence>
<evidence type="ECO:0000256" key="5">
    <source>
        <dbReference type="ARBA" id="ARBA00022490"/>
    </source>
</evidence>
<dbReference type="Pfam" id="PF01380">
    <property type="entry name" value="SIS"/>
    <property type="match status" value="2"/>
</dbReference>
<feature type="active site" description="Nucleophile; for GATase activity" evidence="11">
    <location>
        <position position="2"/>
    </location>
</feature>
<feature type="domain" description="Glutamine amidotransferase type-2" evidence="12">
    <location>
        <begin position="2"/>
        <end position="221"/>
    </location>
</feature>
<dbReference type="InterPro" id="IPR035466">
    <property type="entry name" value="GlmS/AgaS_SIS"/>
</dbReference>
<keyword evidence="15" id="KW-1185">Reference proteome</keyword>
<dbReference type="CDD" id="cd05009">
    <property type="entry name" value="SIS_GlmS_GlmD_2"/>
    <property type="match status" value="1"/>
</dbReference>
<feature type="initiator methionine" description="Removed" evidence="11">
    <location>
        <position position="1"/>
    </location>
</feature>
<dbReference type="PROSITE" id="PS51278">
    <property type="entry name" value="GATASE_TYPE_2"/>
    <property type="match status" value="1"/>
</dbReference>
<keyword evidence="8" id="KW-0677">Repeat</keyword>
<feature type="domain" description="SIS" evidence="13">
    <location>
        <begin position="285"/>
        <end position="422"/>
    </location>
</feature>
<evidence type="ECO:0000256" key="6">
    <source>
        <dbReference type="ARBA" id="ARBA00022576"/>
    </source>
</evidence>
<gene>
    <name evidence="11" type="primary">glmS</name>
    <name evidence="14" type="ORF">SAMN06269185_2418</name>
</gene>
<dbReference type="AlphaFoldDB" id="A0A285P182"/>
<dbReference type="InterPro" id="IPR029055">
    <property type="entry name" value="Ntn_hydrolases_N"/>
</dbReference>
<keyword evidence="7 11" id="KW-0808">Transferase</keyword>
<dbReference type="EMBL" id="OBEJ01000003">
    <property type="protein sequence ID" value="SNZ15218.1"/>
    <property type="molecule type" value="Genomic_DNA"/>
</dbReference>
<dbReference type="FunFam" id="3.40.50.10490:FF:000001">
    <property type="entry name" value="Glutamine--fructose-6-phosphate aminotransferase [isomerizing]"/>
    <property type="match status" value="1"/>
</dbReference>
<evidence type="ECO:0000256" key="4">
    <source>
        <dbReference type="ARBA" id="ARBA00016090"/>
    </source>
</evidence>
<evidence type="ECO:0000256" key="3">
    <source>
        <dbReference type="ARBA" id="ARBA00012916"/>
    </source>
</evidence>
<evidence type="ECO:0000256" key="11">
    <source>
        <dbReference type="HAMAP-Rule" id="MF_00164"/>
    </source>
</evidence>
<dbReference type="HAMAP" id="MF_00164">
    <property type="entry name" value="GlmS"/>
    <property type="match status" value="1"/>
</dbReference>
<dbReference type="GO" id="GO:0006047">
    <property type="term" value="P:UDP-N-acetylglucosamine metabolic process"/>
    <property type="evidence" value="ECO:0007669"/>
    <property type="project" value="TreeGrafter"/>
</dbReference>
<dbReference type="PANTHER" id="PTHR10937">
    <property type="entry name" value="GLUCOSAMINE--FRUCTOSE-6-PHOSPHATE AMINOTRANSFERASE, ISOMERIZING"/>
    <property type="match status" value="1"/>
</dbReference>
<keyword evidence="5 11" id="KW-0963">Cytoplasm</keyword>
<dbReference type="InterPro" id="IPR035490">
    <property type="entry name" value="GlmS/FrlB_SIS"/>
</dbReference>
<protein>
    <recommendedName>
        <fullName evidence="4 11">Glutamine--fructose-6-phosphate aminotransferase [isomerizing]</fullName>
        <ecNumber evidence="3 11">2.6.1.16</ecNumber>
    </recommendedName>
    <alternativeName>
        <fullName evidence="11">D-fructose-6-phosphate amidotransferase</fullName>
    </alternativeName>
    <alternativeName>
        <fullName evidence="11">GFAT</fullName>
    </alternativeName>
    <alternativeName>
        <fullName evidence="11">Glucosamine-6-phosphate synthase</fullName>
    </alternativeName>
    <alternativeName>
        <fullName evidence="11">Hexosephosphate aminotransferase</fullName>
    </alternativeName>
    <alternativeName>
        <fullName evidence="11">L-glutamine--D-fructose-6-phosphate amidotransferase</fullName>
    </alternativeName>
</protein>
<dbReference type="Gene3D" id="3.60.20.10">
    <property type="entry name" value="Glutamine Phosphoribosylpyrophosphate, subunit 1, domain 1"/>
    <property type="match status" value="1"/>
</dbReference>
<evidence type="ECO:0000256" key="2">
    <source>
        <dbReference type="ARBA" id="ARBA00004496"/>
    </source>
</evidence>
<dbReference type="PROSITE" id="PS51464">
    <property type="entry name" value="SIS"/>
    <property type="match status" value="2"/>
</dbReference>
<dbReference type="GO" id="GO:0005975">
    <property type="term" value="P:carbohydrate metabolic process"/>
    <property type="evidence" value="ECO:0007669"/>
    <property type="project" value="UniProtKB-UniRule"/>
</dbReference>
<comment type="function">
    <text evidence="10 11">Catalyzes the first step in hexosamine metabolism, converting fructose-6P into glucosamine-6P using glutamine as a nitrogen source.</text>
</comment>
<evidence type="ECO:0000256" key="8">
    <source>
        <dbReference type="ARBA" id="ARBA00022737"/>
    </source>
</evidence>
<dbReference type="CDD" id="cd00714">
    <property type="entry name" value="GFAT"/>
    <property type="match status" value="1"/>
</dbReference>
<evidence type="ECO:0000313" key="15">
    <source>
        <dbReference type="Proteomes" id="UP000219453"/>
    </source>
</evidence>
<dbReference type="NCBIfam" id="TIGR01135">
    <property type="entry name" value="glmS"/>
    <property type="match status" value="1"/>
</dbReference>
<evidence type="ECO:0000259" key="12">
    <source>
        <dbReference type="PROSITE" id="PS51278"/>
    </source>
</evidence>
<keyword evidence="6 11" id="KW-0032">Aminotransferase</keyword>
<dbReference type="CDD" id="cd05008">
    <property type="entry name" value="SIS_GlmS_GlmD_1"/>
    <property type="match status" value="1"/>
</dbReference>
<dbReference type="RefSeq" id="WP_097009337.1">
    <property type="nucleotide sequence ID" value="NZ_OBEJ01000003.1"/>
</dbReference>
<evidence type="ECO:0000256" key="9">
    <source>
        <dbReference type="ARBA" id="ARBA00022962"/>
    </source>
</evidence>